<evidence type="ECO:0000313" key="2">
    <source>
        <dbReference type="Proteomes" id="UP000515960"/>
    </source>
</evidence>
<protein>
    <recommendedName>
        <fullName evidence="3">IraD/Gp25-like domain-containing protein</fullName>
    </recommendedName>
</protein>
<gene>
    <name evidence="1" type="ORF">H8790_09530</name>
</gene>
<reference evidence="1 2" key="1">
    <citation type="submission" date="2020-08" db="EMBL/GenBank/DDBJ databases">
        <authorList>
            <person name="Liu C."/>
            <person name="Sun Q."/>
        </authorList>
    </citation>
    <scope>NUCLEOTIDE SEQUENCE [LARGE SCALE GENOMIC DNA]</scope>
    <source>
        <strain evidence="1 2">NSJ-62</strain>
    </source>
</reference>
<proteinExistence type="predicted"/>
<dbReference type="RefSeq" id="WP_187332298.1">
    <property type="nucleotide sequence ID" value="NZ_CP060490.1"/>
</dbReference>
<evidence type="ECO:0000313" key="1">
    <source>
        <dbReference type="EMBL" id="QNL43707.1"/>
    </source>
</evidence>
<evidence type="ECO:0008006" key="3">
    <source>
        <dbReference type="Google" id="ProtNLM"/>
    </source>
</evidence>
<organism evidence="1 2">
    <name type="scientific">Oscillibacter hominis</name>
    <dbReference type="NCBI Taxonomy" id="2763056"/>
    <lineage>
        <taxon>Bacteria</taxon>
        <taxon>Bacillati</taxon>
        <taxon>Bacillota</taxon>
        <taxon>Clostridia</taxon>
        <taxon>Eubacteriales</taxon>
        <taxon>Oscillospiraceae</taxon>
        <taxon>Oscillibacter</taxon>
    </lineage>
</organism>
<dbReference type="EMBL" id="CP060490">
    <property type="protein sequence ID" value="QNL43707.1"/>
    <property type="molecule type" value="Genomic_DNA"/>
</dbReference>
<dbReference type="Proteomes" id="UP000515960">
    <property type="component" value="Chromosome"/>
</dbReference>
<dbReference type="KEGG" id="ohi:H8790_09530"/>
<accession>A0A7G9B2C6</accession>
<keyword evidence="2" id="KW-1185">Reference proteome</keyword>
<sequence>MELKIKDGDYVTDGAGGLRHVSGREALLQRVLFKLTARRGALPFLPRLGSRLYLLGGESPVGRKGAALQYVTEALSDEEDVSVTDVELGKDEQGRMNIKVHLLYGGEELKVPLTVR</sequence>
<dbReference type="Gene3D" id="3.10.450.40">
    <property type="match status" value="1"/>
</dbReference>
<name>A0A7G9B2C6_9FIRM</name>
<dbReference type="AlphaFoldDB" id="A0A7G9B2C6"/>
<dbReference type="SUPFAM" id="SSF160719">
    <property type="entry name" value="gpW/gp25-like"/>
    <property type="match status" value="1"/>
</dbReference>